<keyword evidence="1" id="KW-0812">Transmembrane</keyword>
<evidence type="ECO:0008006" key="4">
    <source>
        <dbReference type="Google" id="ProtNLM"/>
    </source>
</evidence>
<keyword evidence="3" id="KW-1185">Reference proteome</keyword>
<keyword evidence="1" id="KW-0472">Membrane</keyword>
<feature type="transmembrane region" description="Helical" evidence="1">
    <location>
        <begin position="55"/>
        <end position="78"/>
    </location>
</feature>
<evidence type="ECO:0000313" key="3">
    <source>
        <dbReference type="Proteomes" id="UP000198915"/>
    </source>
</evidence>
<dbReference type="AlphaFoldDB" id="A0A1I3RHM0"/>
<evidence type="ECO:0000256" key="1">
    <source>
        <dbReference type="SAM" id="Phobius"/>
    </source>
</evidence>
<dbReference type="EMBL" id="FORT01000003">
    <property type="protein sequence ID" value="SFJ45342.1"/>
    <property type="molecule type" value="Genomic_DNA"/>
</dbReference>
<reference evidence="3" key="1">
    <citation type="submission" date="2016-10" db="EMBL/GenBank/DDBJ databases">
        <authorList>
            <person name="Varghese N."/>
            <person name="Submissions S."/>
        </authorList>
    </citation>
    <scope>NUCLEOTIDE SEQUENCE [LARGE SCALE GENOMIC DNA]</scope>
    <source>
        <strain evidence="3">OK042</strain>
    </source>
</reference>
<feature type="transmembrane region" description="Helical" evidence="1">
    <location>
        <begin position="159"/>
        <end position="182"/>
    </location>
</feature>
<dbReference type="STRING" id="1884381.SAMN05518846_103416"/>
<feature type="transmembrane region" description="Helical" evidence="1">
    <location>
        <begin position="18"/>
        <end position="35"/>
    </location>
</feature>
<feature type="transmembrane region" description="Helical" evidence="1">
    <location>
        <begin position="117"/>
        <end position="138"/>
    </location>
</feature>
<proteinExistence type="predicted"/>
<gene>
    <name evidence="2" type="ORF">SAMN05518846_103416</name>
</gene>
<accession>A0A1I3RHM0</accession>
<keyword evidence="1" id="KW-1133">Transmembrane helix</keyword>
<protein>
    <recommendedName>
        <fullName evidence="4">Membrane domain of glycerophosphoryl diester phosphodiesterase</fullName>
    </recommendedName>
</protein>
<evidence type="ECO:0000313" key="2">
    <source>
        <dbReference type="EMBL" id="SFJ45342.1"/>
    </source>
</evidence>
<dbReference type="Proteomes" id="UP000198915">
    <property type="component" value="Unassembled WGS sequence"/>
</dbReference>
<feature type="transmembrane region" description="Helical" evidence="1">
    <location>
        <begin position="194"/>
        <end position="216"/>
    </location>
</feature>
<sequence length="235" mass="26657">MNPMRASIHFYTRNIESLLLLSAVIVMPFLIVHNMTLNYVNFLAAITGAKVVSSFLNLFLLLLFLMIVQIPFAQFVLCDLEGEERPLRKAFRAFAEHGFAVFLFGVVYVLAVCTGMLLFVIPGLILLLLFYLTPYLVVMKGKSPWQCLRTALDMGKKHFVQILGLLLLASAIEWVISLIGLYSVTFITTSFGAVFFTQMLLNVILFPFVAILFTMYTYKWSTERERVEDVLALEG</sequence>
<dbReference type="RefSeq" id="WP_092267427.1">
    <property type="nucleotide sequence ID" value="NZ_BJOE01000006.1"/>
</dbReference>
<name>A0A1I3RHM0_9BACL</name>
<feature type="transmembrane region" description="Helical" evidence="1">
    <location>
        <begin position="90"/>
        <end position="111"/>
    </location>
</feature>
<organism evidence="2 3">
    <name type="scientific">Brevibacillus centrosporus</name>
    <dbReference type="NCBI Taxonomy" id="54910"/>
    <lineage>
        <taxon>Bacteria</taxon>
        <taxon>Bacillati</taxon>
        <taxon>Bacillota</taxon>
        <taxon>Bacilli</taxon>
        <taxon>Bacillales</taxon>
        <taxon>Paenibacillaceae</taxon>
        <taxon>Brevibacillus</taxon>
    </lineage>
</organism>
<dbReference type="GeneID" id="301128711"/>